<dbReference type="CDD" id="cd06223">
    <property type="entry name" value="PRTases_typeI"/>
    <property type="match status" value="1"/>
</dbReference>
<dbReference type="SUPFAM" id="SSF53271">
    <property type="entry name" value="PRTase-like"/>
    <property type="match status" value="1"/>
</dbReference>
<accession>A0A2T3NSX0</accession>
<reference evidence="3 4" key="1">
    <citation type="submission" date="2018-01" db="EMBL/GenBank/DDBJ databases">
        <title>Whole genome sequencing of Histamine producing bacteria.</title>
        <authorList>
            <person name="Butler K."/>
        </authorList>
    </citation>
    <scope>NUCLEOTIDE SEQUENCE [LARGE SCALE GENOMIC DNA]</scope>
    <source>
        <strain evidence="3 4">DSM 100436</strain>
    </source>
</reference>
<dbReference type="InterPro" id="IPR000836">
    <property type="entry name" value="PRTase_dom"/>
</dbReference>
<name>A0A2T3NSX0_9GAMM</name>
<dbReference type="Proteomes" id="UP000241771">
    <property type="component" value="Unassembled WGS sequence"/>
</dbReference>
<evidence type="ECO:0000259" key="2">
    <source>
        <dbReference type="Pfam" id="PF00156"/>
    </source>
</evidence>
<dbReference type="EMBL" id="PYMA01000007">
    <property type="protein sequence ID" value="PSW19311.1"/>
    <property type="molecule type" value="Genomic_DNA"/>
</dbReference>
<sequence>MVSPFTLFANTLPTPPYCQLCRLPIESSHQPDNEPGSKLWCRHCRQRFPQPPYCRRCGANTVSMSTYCGSCLAQPPPWQHFVRLGEYRFPLRTLVHQFKFGRKFWLAQPLGHLLAAQISEPAEAMIAVPLHPLRRLYRSFNQSALLAAAIADKTPSRYLPDAIRRRRYTRPQHRLNRQQRQHNLHQAFILKEQPLPSHIAIVDDVVTTGSTVGAIAKLLKLHGVERIDIYCLCYTPTAKNP</sequence>
<evidence type="ECO:0000256" key="1">
    <source>
        <dbReference type="ARBA" id="ARBA00008007"/>
    </source>
</evidence>
<evidence type="ECO:0000313" key="3">
    <source>
        <dbReference type="EMBL" id="PSW19311.1"/>
    </source>
</evidence>
<protein>
    <submittedName>
        <fullName evidence="3">Amidophosphoribosyltransferase</fullName>
    </submittedName>
</protein>
<evidence type="ECO:0000313" key="4">
    <source>
        <dbReference type="Proteomes" id="UP000241771"/>
    </source>
</evidence>
<dbReference type="PANTHER" id="PTHR47505:SF1">
    <property type="entry name" value="DNA UTILIZATION PROTEIN YHGH"/>
    <property type="match status" value="1"/>
</dbReference>
<organism evidence="3 4">
    <name type="scientific">Photobacterium sanctipauli</name>
    <dbReference type="NCBI Taxonomy" id="1342794"/>
    <lineage>
        <taxon>Bacteria</taxon>
        <taxon>Pseudomonadati</taxon>
        <taxon>Pseudomonadota</taxon>
        <taxon>Gammaproteobacteria</taxon>
        <taxon>Vibrionales</taxon>
        <taxon>Vibrionaceae</taxon>
        <taxon>Photobacterium</taxon>
    </lineage>
</organism>
<keyword evidence="3" id="KW-0808">Transferase</keyword>
<dbReference type="GO" id="GO:0016757">
    <property type="term" value="F:glycosyltransferase activity"/>
    <property type="evidence" value="ECO:0007669"/>
    <property type="project" value="UniProtKB-KW"/>
</dbReference>
<proteinExistence type="inferred from homology"/>
<dbReference type="InterPro" id="IPR051910">
    <property type="entry name" value="ComF/GntX_DNA_util-trans"/>
</dbReference>
<feature type="domain" description="Phosphoribosyltransferase" evidence="2">
    <location>
        <begin position="189"/>
        <end position="238"/>
    </location>
</feature>
<dbReference type="AlphaFoldDB" id="A0A2T3NSX0"/>
<dbReference type="Gene3D" id="3.40.50.2020">
    <property type="match status" value="1"/>
</dbReference>
<dbReference type="RefSeq" id="WP_107272067.1">
    <property type="nucleotide sequence ID" value="NZ_PYMA01000007.1"/>
</dbReference>
<dbReference type="PANTHER" id="PTHR47505">
    <property type="entry name" value="DNA UTILIZATION PROTEIN YHGH"/>
    <property type="match status" value="1"/>
</dbReference>
<dbReference type="Pfam" id="PF00156">
    <property type="entry name" value="Pribosyltran"/>
    <property type="match status" value="1"/>
</dbReference>
<gene>
    <name evidence="3" type="ORF">C9I98_13160</name>
</gene>
<keyword evidence="3" id="KW-0328">Glycosyltransferase</keyword>
<comment type="similarity">
    <text evidence="1">Belongs to the ComF/GntX family.</text>
</comment>
<dbReference type="InterPro" id="IPR029057">
    <property type="entry name" value="PRTase-like"/>
</dbReference>
<keyword evidence="4" id="KW-1185">Reference proteome</keyword>
<comment type="caution">
    <text evidence="3">The sequence shown here is derived from an EMBL/GenBank/DDBJ whole genome shotgun (WGS) entry which is preliminary data.</text>
</comment>